<dbReference type="GO" id="GO:0008360">
    <property type="term" value="P:regulation of cell shape"/>
    <property type="evidence" value="ECO:0007669"/>
    <property type="project" value="UniProtKB-KW"/>
</dbReference>
<dbReference type="PROSITE" id="PS51387">
    <property type="entry name" value="FAD_PCMH"/>
    <property type="match status" value="1"/>
</dbReference>
<dbReference type="HOGENOM" id="CLU_035304_1_1_0"/>
<evidence type="ECO:0000256" key="9">
    <source>
        <dbReference type="ARBA" id="ARBA00022857"/>
    </source>
</evidence>
<dbReference type="InterPro" id="IPR006094">
    <property type="entry name" value="Oxid_FAD_bind_N"/>
</dbReference>
<comment type="pathway">
    <text evidence="4 16">Cell wall biogenesis; peptidoglycan biosynthesis.</text>
</comment>
<feature type="active site" description="Proton donor" evidence="16">
    <location>
        <position position="204"/>
    </location>
</feature>
<dbReference type="UniPathway" id="UPA00219"/>
<dbReference type="Gene3D" id="3.90.78.10">
    <property type="entry name" value="UDP-N-acetylenolpyruvoylglucosamine reductase, C-terminal domain"/>
    <property type="match status" value="1"/>
</dbReference>
<evidence type="ECO:0000256" key="3">
    <source>
        <dbReference type="ARBA" id="ARBA00004496"/>
    </source>
</evidence>
<dbReference type="GO" id="GO:0009252">
    <property type="term" value="P:peptidoglycan biosynthetic process"/>
    <property type="evidence" value="ECO:0007669"/>
    <property type="project" value="UniProtKB-UniRule"/>
</dbReference>
<keyword evidence="7 16" id="KW-0285">Flavoprotein</keyword>
<keyword evidence="8 16" id="KW-0274">FAD</keyword>
<dbReference type="Proteomes" id="UP000006875">
    <property type="component" value="Chromosome"/>
</dbReference>
<proteinExistence type="inferred from homology"/>
<dbReference type="Pfam" id="PF01565">
    <property type="entry name" value="FAD_binding_4"/>
    <property type="match status" value="1"/>
</dbReference>
<evidence type="ECO:0000256" key="15">
    <source>
        <dbReference type="ARBA" id="ARBA00048914"/>
    </source>
</evidence>
<dbReference type="InterPro" id="IPR016169">
    <property type="entry name" value="FAD-bd_PCMH_sub2"/>
</dbReference>
<dbReference type="EC" id="1.3.1.98" evidence="16"/>
<dbReference type="OrthoDB" id="9804753at2"/>
<evidence type="ECO:0000256" key="13">
    <source>
        <dbReference type="ARBA" id="ARBA00023306"/>
    </source>
</evidence>
<comment type="similarity">
    <text evidence="16">Belongs to the MurB family.</text>
</comment>
<evidence type="ECO:0000259" key="17">
    <source>
        <dbReference type="PROSITE" id="PS51387"/>
    </source>
</evidence>
<evidence type="ECO:0000256" key="10">
    <source>
        <dbReference type="ARBA" id="ARBA00022960"/>
    </source>
</evidence>
<dbReference type="Gene3D" id="3.30.465.10">
    <property type="match status" value="1"/>
</dbReference>
<dbReference type="RefSeq" id="WP_013388286.1">
    <property type="nucleotide sequence ID" value="NC_014632.1"/>
</dbReference>
<evidence type="ECO:0000256" key="8">
    <source>
        <dbReference type="ARBA" id="ARBA00022827"/>
    </source>
</evidence>
<evidence type="ECO:0000256" key="1">
    <source>
        <dbReference type="ARBA" id="ARBA00001974"/>
    </source>
</evidence>
<dbReference type="NCBIfam" id="NF010480">
    <property type="entry name" value="PRK13905.1"/>
    <property type="match status" value="1"/>
</dbReference>
<feature type="domain" description="FAD-binding PCMH-type" evidence="17">
    <location>
        <begin position="17"/>
        <end position="178"/>
    </location>
</feature>
<dbReference type="SUPFAM" id="SSF56194">
    <property type="entry name" value="Uridine diphospho-N-Acetylenolpyruvylglucosamine reductase, MurB, C-terminal domain"/>
    <property type="match status" value="1"/>
</dbReference>
<evidence type="ECO:0000313" key="18">
    <source>
        <dbReference type="EMBL" id="ADO83624.1"/>
    </source>
</evidence>
<keyword evidence="11 16" id="KW-0573">Peptidoglycan synthesis</keyword>
<dbReference type="InterPro" id="IPR016167">
    <property type="entry name" value="FAD-bd_PCMH_sub1"/>
</dbReference>
<keyword evidence="5 16" id="KW-0963">Cytoplasm</keyword>
<dbReference type="GO" id="GO:0071949">
    <property type="term" value="F:FAD binding"/>
    <property type="evidence" value="ECO:0007669"/>
    <property type="project" value="InterPro"/>
</dbReference>
<name>E3H9U5_ILYPC</name>
<keyword evidence="10 16" id="KW-0133">Cell shape</keyword>
<dbReference type="STRING" id="572544.Ilyop_1853"/>
<dbReference type="InterPro" id="IPR016166">
    <property type="entry name" value="FAD-bd_PCMH"/>
</dbReference>
<dbReference type="InterPro" id="IPR003170">
    <property type="entry name" value="MurB"/>
</dbReference>
<comment type="catalytic activity">
    <reaction evidence="15 16">
        <text>UDP-N-acetyl-alpha-D-muramate + NADP(+) = UDP-N-acetyl-3-O-(1-carboxyvinyl)-alpha-D-glucosamine + NADPH + H(+)</text>
        <dbReference type="Rhea" id="RHEA:12248"/>
        <dbReference type="ChEBI" id="CHEBI:15378"/>
        <dbReference type="ChEBI" id="CHEBI:57783"/>
        <dbReference type="ChEBI" id="CHEBI:58349"/>
        <dbReference type="ChEBI" id="CHEBI:68483"/>
        <dbReference type="ChEBI" id="CHEBI:70757"/>
        <dbReference type="EC" id="1.3.1.98"/>
    </reaction>
</comment>
<evidence type="ECO:0000256" key="16">
    <source>
        <dbReference type="HAMAP-Rule" id="MF_00037"/>
    </source>
</evidence>
<keyword evidence="9 16" id="KW-0521">NADP</keyword>
<dbReference type="EMBL" id="CP002281">
    <property type="protein sequence ID" value="ADO83624.1"/>
    <property type="molecule type" value="Genomic_DNA"/>
</dbReference>
<dbReference type="GO" id="GO:0071555">
    <property type="term" value="P:cell wall organization"/>
    <property type="evidence" value="ECO:0007669"/>
    <property type="project" value="UniProtKB-KW"/>
</dbReference>
<evidence type="ECO:0000256" key="14">
    <source>
        <dbReference type="ARBA" id="ARBA00023316"/>
    </source>
</evidence>
<dbReference type="KEGG" id="ipo:Ilyop_1853"/>
<reference evidence="18 19" key="1">
    <citation type="journal article" date="2010" name="Stand. Genomic Sci.">
        <title>Complete genome sequence of Ilyobacter polytropus type strain (CuHbu1).</title>
        <authorList>
            <person name="Sikorski J."/>
            <person name="Chertkov O."/>
            <person name="Lapidus A."/>
            <person name="Nolan M."/>
            <person name="Lucas S."/>
            <person name="Del Rio T.G."/>
            <person name="Tice H."/>
            <person name="Cheng J.F."/>
            <person name="Tapia R."/>
            <person name="Han C."/>
            <person name="Goodwin L."/>
            <person name="Pitluck S."/>
            <person name="Liolios K."/>
            <person name="Ivanova N."/>
            <person name="Mavromatis K."/>
            <person name="Mikhailova N."/>
            <person name="Pati A."/>
            <person name="Chen A."/>
            <person name="Palaniappan K."/>
            <person name="Land M."/>
            <person name="Hauser L."/>
            <person name="Chang Y.J."/>
            <person name="Jeffries C.D."/>
            <person name="Brambilla E."/>
            <person name="Yasawong M."/>
            <person name="Rohde M."/>
            <person name="Pukall R."/>
            <person name="Spring S."/>
            <person name="Goker M."/>
            <person name="Woyke T."/>
            <person name="Bristow J."/>
            <person name="Eisen J.A."/>
            <person name="Markowitz V."/>
            <person name="Hugenholtz P."/>
            <person name="Kyrpides N.C."/>
            <person name="Klenk H.P."/>
        </authorList>
    </citation>
    <scope>NUCLEOTIDE SEQUENCE [LARGE SCALE GENOMIC DNA]</scope>
    <source>
        <strain evidence="19">ATCC 51220 / DSM 2926 / LMG 16218 / CuHBu1</strain>
    </source>
</reference>
<keyword evidence="6 16" id="KW-0132">Cell division</keyword>
<dbReference type="AlphaFoldDB" id="E3H9U5"/>
<dbReference type="PANTHER" id="PTHR21071">
    <property type="entry name" value="UDP-N-ACETYLENOLPYRUVOYLGLUCOSAMINE REDUCTASE"/>
    <property type="match status" value="1"/>
</dbReference>
<dbReference type="GO" id="GO:0005829">
    <property type="term" value="C:cytosol"/>
    <property type="evidence" value="ECO:0007669"/>
    <property type="project" value="TreeGrafter"/>
</dbReference>
<evidence type="ECO:0000256" key="7">
    <source>
        <dbReference type="ARBA" id="ARBA00022630"/>
    </source>
</evidence>
<comment type="function">
    <text evidence="2 16">Cell wall formation.</text>
</comment>
<dbReference type="InterPro" id="IPR036318">
    <property type="entry name" value="FAD-bd_PCMH-like_sf"/>
</dbReference>
<keyword evidence="14 16" id="KW-0961">Cell wall biogenesis/degradation</keyword>
<dbReference type="PANTHER" id="PTHR21071:SF4">
    <property type="entry name" value="UDP-N-ACETYLENOLPYRUVOYLGLUCOSAMINE REDUCTASE"/>
    <property type="match status" value="1"/>
</dbReference>
<dbReference type="Pfam" id="PF02873">
    <property type="entry name" value="MurB_C"/>
    <property type="match status" value="1"/>
</dbReference>
<dbReference type="GO" id="GO:0051301">
    <property type="term" value="P:cell division"/>
    <property type="evidence" value="ECO:0007669"/>
    <property type="project" value="UniProtKB-KW"/>
</dbReference>
<comment type="subcellular location">
    <subcellularLocation>
        <location evidence="3 16">Cytoplasm</location>
    </subcellularLocation>
</comment>
<protein>
    <recommendedName>
        <fullName evidence="16">UDP-N-acetylenolpyruvoylglucosamine reductase</fullName>
        <ecNumber evidence="16">1.3.1.98</ecNumber>
    </recommendedName>
    <alternativeName>
        <fullName evidence="16">UDP-N-acetylmuramate dehydrogenase</fullName>
    </alternativeName>
</protein>
<evidence type="ECO:0000256" key="11">
    <source>
        <dbReference type="ARBA" id="ARBA00022984"/>
    </source>
</evidence>
<sequence length="280" mass="31698">MKILEYHHMKEYSNMKIGGIAKELIIIEKKNEILEALKERENVFLIGNGTNTLISDGELDKTFISLKELKGIKELGNNIVEVEAGFDFKEFIEYMAEKDYSGLENLAGIPGSVGGLVYMNGGAYGTEVFDCIKEIEVVDENKEIRRVRKEDLHFTYRKTEIQDRKWIVLSAVFEFGKGFDSNKVEEIMSKRNERHPLNLPNLGSTFKNPDGLFSAKLIIEAGVQGKKIGGAQVSMMHPNFIVNHGNAKFDDILGLIEIVKERVKKKSGIELEEEIIIVRN</sequence>
<keyword evidence="19" id="KW-1185">Reference proteome</keyword>
<dbReference type="InterPro" id="IPR036635">
    <property type="entry name" value="MurB_C_sf"/>
</dbReference>
<evidence type="ECO:0000256" key="12">
    <source>
        <dbReference type="ARBA" id="ARBA00023002"/>
    </source>
</evidence>
<feature type="active site" evidence="16">
    <location>
        <position position="157"/>
    </location>
</feature>
<evidence type="ECO:0000256" key="5">
    <source>
        <dbReference type="ARBA" id="ARBA00022490"/>
    </source>
</evidence>
<evidence type="ECO:0000256" key="4">
    <source>
        <dbReference type="ARBA" id="ARBA00004752"/>
    </source>
</evidence>
<evidence type="ECO:0000313" key="19">
    <source>
        <dbReference type="Proteomes" id="UP000006875"/>
    </source>
</evidence>
<dbReference type="Gene3D" id="3.30.43.10">
    <property type="entry name" value="Uridine Diphospho-n-acetylenolpyruvylglucosamine Reductase, domain 2"/>
    <property type="match status" value="1"/>
</dbReference>
<evidence type="ECO:0000256" key="6">
    <source>
        <dbReference type="ARBA" id="ARBA00022618"/>
    </source>
</evidence>
<comment type="cofactor">
    <cofactor evidence="1 16">
        <name>FAD</name>
        <dbReference type="ChEBI" id="CHEBI:57692"/>
    </cofactor>
</comment>
<dbReference type="eggNOG" id="COG0812">
    <property type="taxonomic scope" value="Bacteria"/>
</dbReference>
<keyword evidence="13 16" id="KW-0131">Cell cycle</keyword>
<dbReference type="GO" id="GO:0008762">
    <property type="term" value="F:UDP-N-acetylmuramate dehydrogenase activity"/>
    <property type="evidence" value="ECO:0007669"/>
    <property type="project" value="UniProtKB-UniRule"/>
</dbReference>
<dbReference type="HAMAP" id="MF_00037">
    <property type="entry name" value="MurB"/>
    <property type="match status" value="1"/>
</dbReference>
<organism evidence="18 19">
    <name type="scientific">Ilyobacter polytropus (strain ATCC 51220 / DSM 2926 / LMG 16218 / CuHBu1)</name>
    <dbReference type="NCBI Taxonomy" id="572544"/>
    <lineage>
        <taxon>Bacteria</taxon>
        <taxon>Fusobacteriati</taxon>
        <taxon>Fusobacteriota</taxon>
        <taxon>Fusobacteriia</taxon>
        <taxon>Fusobacteriales</taxon>
        <taxon>Fusobacteriaceae</taxon>
        <taxon>Ilyobacter</taxon>
    </lineage>
</organism>
<accession>E3H9U5</accession>
<dbReference type="NCBIfam" id="TIGR00179">
    <property type="entry name" value="murB"/>
    <property type="match status" value="1"/>
</dbReference>
<evidence type="ECO:0000256" key="2">
    <source>
        <dbReference type="ARBA" id="ARBA00003921"/>
    </source>
</evidence>
<feature type="active site" evidence="16">
    <location>
        <position position="274"/>
    </location>
</feature>
<dbReference type="SUPFAM" id="SSF56176">
    <property type="entry name" value="FAD-binding/transporter-associated domain-like"/>
    <property type="match status" value="1"/>
</dbReference>
<keyword evidence="12 16" id="KW-0560">Oxidoreductase</keyword>
<dbReference type="InterPro" id="IPR011601">
    <property type="entry name" value="MurB_C"/>
</dbReference>
<gene>
    <name evidence="16" type="primary">murB</name>
    <name evidence="18" type="ordered locus">Ilyop_1853</name>
</gene>